<dbReference type="Pfam" id="PF08139">
    <property type="entry name" value="LPAM_1"/>
    <property type="match status" value="1"/>
</dbReference>
<evidence type="ECO:0000256" key="2">
    <source>
        <dbReference type="ARBA" id="ARBA00022729"/>
    </source>
</evidence>
<evidence type="ECO:0000256" key="1">
    <source>
        <dbReference type="ARBA" id="ARBA00017922"/>
    </source>
</evidence>
<name>A0A6I7HRZ5_9HYPH</name>
<dbReference type="EMBL" id="QPIX01000001">
    <property type="protein sequence ID" value="RCW28514.1"/>
    <property type="molecule type" value="Genomic_DNA"/>
</dbReference>
<sequence length="58" mass="5949">MKKIVLATFVAAVLAGCSQTTGSIEKTEACQQTADGKCATSRYGMGPTSLPPLFTPGI</sequence>
<dbReference type="Proteomes" id="UP000252582">
    <property type="component" value="Unassembled WGS sequence"/>
</dbReference>
<evidence type="ECO:0000313" key="4">
    <source>
        <dbReference type="Proteomes" id="UP000252582"/>
    </source>
</evidence>
<dbReference type="InterPro" id="IPR012640">
    <property type="entry name" value="Membr_lipoprot_lipid_attach_CS"/>
</dbReference>
<reference evidence="3 4" key="1">
    <citation type="submission" date="2018-07" db="EMBL/GenBank/DDBJ databases">
        <title>Genomic Encyclopedia of Type Strains, Phase IV (KMG-IV): sequencing the most valuable type-strain genomes for metagenomic binning, comparative biology and taxonomic classification.</title>
        <authorList>
            <person name="Goeker M."/>
        </authorList>
    </citation>
    <scope>NUCLEOTIDE SEQUENCE [LARGE SCALE GENOMIC DNA]</scope>
    <source>
        <strain evidence="3 4">DSM 25528</strain>
    </source>
</reference>
<dbReference type="RefSeq" id="WP_170141782.1">
    <property type="nucleotide sequence ID" value="NZ_QPIX01000001.1"/>
</dbReference>
<gene>
    <name evidence="3" type="ORF">DFR48_101529</name>
</gene>
<protein>
    <recommendedName>
        <fullName evidence="1">Type IV secretion system putative lipoprotein virB7</fullName>
    </recommendedName>
</protein>
<proteinExistence type="predicted"/>
<dbReference type="PROSITE" id="PS51257">
    <property type="entry name" value="PROKAR_LIPOPROTEIN"/>
    <property type="match status" value="1"/>
</dbReference>
<dbReference type="AlphaFoldDB" id="A0A6I7HRZ5"/>
<evidence type="ECO:0000313" key="3">
    <source>
        <dbReference type="EMBL" id="RCW28514.1"/>
    </source>
</evidence>
<accession>A0A6I7HRZ5</accession>
<keyword evidence="2" id="KW-0732">Signal</keyword>
<keyword evidence="4" id="KW-1185">Reference proteome</keyword>
<comment type="caution">
    <text evidence="3">The sequence shown here is derived from an EMBL/GenBank/DDBJ whole genome shotgun (WGS) entry which is preliminary data.</text>
</comment>
<organism evidence="3 4">
    <name type="scientific">Ciceribacter lividus</name>
    <dbReference type="NCBI Taxonomy" id="1197950"/>
    <lineage>
        <taxon>Bacteria</taxon>
        <taxon>Pseudomonadati</taxon>
        <taxon>Pseudomonadota</taxon>
        <taxon>Alphaproteobacteria</taxon>
        <taxon>Hyphomicrobiales</taxon>
        <taxon>Rhizobiaceae</taxon>
        <taxon>Ciceribacter</taxon>
    </lineage>
</organism>